<dbReference type="InterPro" id="IPR020449">
    <property type="entry name" value="Tscrpt_reg_AraC-type_HTH"/>
</dbReference>
<dbReference type="GO" id="GO:0003700">
    <property type="term" value="F:DNA-binding transcription factor activity"/>
    <property type="evidence" value="ECO:0007669"/>
    <property type="project" value="InterPro"/>
</dbReference>
<feature type="domain" description="HTH araC/xylS-type" evidence="4">
    <location>
        <begin position="177"/>
        <end position="275"/>
    </location>
</feature>
<evidence type="ECO:0000256" key="3">
    <source>
        <dbReference type="ARBA" id="ARBA00023163"/>
    </source>
</evidence>
<gene>
    <name evidence="5" type="ORF">JF74_14780</name>
</gene>
<dbReference type="HOGENOM" id="CLU_000445_88_3_9"/>
<dbReference type="AlphaFoldDB" id="A0A0F4LBI1"/>
<dbReference type="PROSITE" id="PS01124">
    <property type="entry name" value="HTH_ARAC_FAMILY_2"/>
    <property type="match status" value="1"/>
</dbReference>
<reference evidence="5 6" key="1">
    <citation type="submission" date="2015-01" db="EMBL/GenBank/DDBJ databases">
        <title>Comparative genomics of the lactic acid bacteria isolated from the honey bee gut.</title>
        <authorList>
            <person name="Ellegaard K.M."/>
            <person name="Tamarit D."/>
            <person name="Javelind E."/>
            <person name="Olofsson T."/>
            <person name="Andersson S.G."/>
            <person name="Vasquez A."/>
        </authorList>
    </citation>
    <scope>NUCLEOTIDE SEQUENCE [LARGE SCALE GENOMIC DNA]</scope>
    <source>
        <strain evidence="5 6">Hma8</strain>
    </source>
</reference>
<name>A0A0F4LBI1_9LACO</name>
<evidence type="ECO:0000313" key="5">
    <source>
        <dbReference type="EMBL" id="KJY55629.1"/>
    </source>
</evidence>
<proteinExistence type="predicted"/>
<dbReference type="EMBL" id="JXLI01000013">
    <property type="protein sequence ID" value="KJY55629.1"/>
    <property type="molecule type" value="Genomic_DNA"/>
</dbReference>
<dbReference type="Pfam" id="PF12833">
    <property type="entry name" value="HTH_18"/>
    <property type="match status" value="1"/>
</dbReference>
<keyword evidence="3" id="KW-0804">Transcription</keyword>
<protein>
    <recommendedName>
        <fullName evidence="4">HTH araC/xylS-type domain-containing protein</fullName>
    </recommendedName>
</protein>
<evidence type="ECO:0000259" key="4">
    <source>
        <dbReference type="PROSITE" id="PS01124"/>
    </source>
</evidence>
<dbReference type="Gene3D" id="1.10.10.60">
    <property type="entry name" value="Homeodomain-like"/>
    <property type="match status" value="2"/>
</dbReference>
<dbReference type="GO" id="GO:0043565">
    <property type="term" value="F:sequence-specific DNA binding"/>
    <property type="evidence" value="ECO:0007669"/>
    <property type="project" value="InterPro"/>
</dbReference>
<comment type="caution">
    <text evidence="5">The sequence shown here is derived from an EMBL/GenBank/DDBJ whole genome shotgun (WGS) entry which is preliminary data.</text>
</comment>
<dbReference type="SMART" id="SM00342">
    <property type="entry name" value="HTH_ARAC"/>
    <property type="match status" value="1"/>
</dbReference>
<dbReference type="SUPFAM" id="SSF46689">
    <property type="entry name" value="Homeodomain-like"/>
    <property type="match status" value="2"/>
</dbReference>
<dbReference type="InterPro" id="IPR018060">
    <property type="entry name" value="HTH_AraC"/>
</dbReference>
<evidence type="ECO:0000256" key="2">
    <source>
        <dbReference type="ARBA" id="ARBA00023125"/>
    </source>
</evidence>
<dbReference type="InterPro" id="IPR003313">
    <property type="entry name" value="AraC-bd"/>
</dbReference>
<accession>A0A0F4LBI1</accession>
<dbReference type="PANTHER" id="PTHR43280:SF2">
    <property type="entry name" value="HTH-TYPE TRANSCRIPTIONAL REGULATOR EXSA"/>
    <property type="match status" value="1"/>
</dbReference>
<dbReference type="PRINTS" id="PR00032">
    <property type="entry name" value="HTHARAC"/>
</dbReference>
<organism evidence="5 6">
    <name type="scientific">Lactobacillus melliventris</name>
    <dbReference type="NCBI Taxonomy" id="1218507"/>
    <lineage>
        <taxon>Bacteria</taxon>
        <taxon>Bacillati</taxon>
        <taxon>Bacillota</taxon>
        <taxon>Bacilli</taxon>
        <taxon>Lactobacillales</taxon>
        <taxon>Lactobacillaceae</taxon>
        <taxon>Lactobacillus</taxon>
    </lineage>
</organism>
<dbReference type="PATRIC" id="fig|1218507.3.peg.1666"/>
<keyword evidence="1" id="KW-0805">Transcription regulation</keyword>
<dbReference type="InterPro" id="IPR014710">
    <property type="entry name" value="RmlC-like_jellyroll"/>
</dbReference>
<dbReference type="PANTHER" id="PTHR43280">
    <property type="entry name" value="ARAC-FAMILY TRANSCRIPTIONAL REGULATOR"/>
    <property type="match status" value="1"/>
</dbReference>
<dbReference type="STRING" id="1218507.JF74_14780"/>
<evidence type="ECO:0000313" key="6">
    <source>
        <dbReference type="Proteomes" id="UP000033531"/>
    </source>
</evidence>
<sequence length="277" mass="32801">MSYMPMNYKVKQLYSTNIISNKSNNFSQSSRWHNSFELLLCYSGNATVKIGSKNHNLTKNRILFINSLKSHSIKSKVPFQLLRLTIEKECLCEYKDIFSTYEFDTKLSDKNYISLVKLRNYMEELNIIQERNQGLELSFRIKACINDIIFLLLTEFKVGDFDTQMINTSQKYEEILSKIMIYIEENYHYPITLAETAKLFSYSSTYFSKFFKKHSGISFSEYLTKVRLKHAYFDLTMTDLSINKIAFKNGFSNSRSFSSYFKKQYGYNPKKYRLEIH</sequence>
<evidence type="ECO:0000256" key="1">
    <source>
        <dbReference type="ARBA" id="ARBA00023015"/>
    </source>
</evidence>
<dbReference type="OrthoDB" id="2211832at2"/>
<dbReference type="Pfam" id="PF02311">
    <property type="entry name" value="AraC_binding"/>
    <property type="match status" value="1"/>
</dbReference>
<dbReference type="Proteomes" id="UP000033531">
    <property type="component" value="Unassembled WGS sequence"/>
</dbReference>
<dbReference type="InterPro" id="IPR009057">
    <property type="entry name" value="Homeodomain-like_sf"/>
</dbReference>
<dbReference type="Gene3D" id="2.60.120.10">
    <property type="entry name" value="Jelly Rolls"/>
    <property type="match status" value="1"/>
</dbReference>
<keyword evidence="2" id="KW-0238">DNA-binding</keyword>